<keyword evidence="13" id="KW-1185">Reference proteome</keyword>
<dbReference type="GO" id="GO:0009380">
    <property type="term" value="C:excinuclease repair complex"/>
    <property type="evidence" value="ECO:0007669"/>
    <property type="project" value="InterPro"/>
</dbReference>
<comment type="subcellular location">
    <subcellularLocation>
        <location evidence="6">Cytoplasm</location>
    </subcellularLocation>
</comment>
<dbReference type="Pfam" id="PF08459">
    <property type="entry name" value="UvrC_RNaseH_dom"/>
    <property type="match status" value="1"/>
</dbReference>
<dbReference type="InterPro" id="IPR050066">
    <property type="entry name" value="UvrABC_protein_C"/>
</dbReference>
<dbReference type="GO" id="GO:0005737">
    <property type="term" value="C:cytoplasm"/>
    <property type="evidence" value="ECO:0007669"/>
    <property type="project" value="UniProtKB-SubCell"/>
</dbReference>
<feature type="region of interest" description="Disordered" evidence="8">
    <location>
        <begin position="1"/>
        <end position="23"/>
    </location>
</feature>
<evidence type="ECO:0000259" key="10">
    <source>
        <dbReference type="PROSITE" id="PS50164"/>
    </source>
</evidence>
<feature type="domain" description="UvrC family homology region profile" evidence="11">
    <location>
        <begin position="263"/>
        <end position="537"/>
    </location>
</feature>
<dbReference type="GO" id="GO:0006289">
    <property type="term" value="P:nucleotide-excision repair"/>
    <property type="evidence" value="ECO:0007669"/>
    <property type="project" value="UniProtKB-UniRule"/>
</dbReference>
<keyword evidence="6" id="KW-0742">SOS response</keyword>
<dbReference type="FunFam" id="3.40.1440.10:FF:000001">
    <property type="entry name" value="UvrABC system protein C"/>
    <property type="match status" value="1"/>
</dbReference>
<evidence type="ECO:0000259" key="11">
    <source>
        <dbReference type="PROSITE" id="PS50165"/>
    </source>
</evidence>
<dbReference type="InterPro" id="IPR000305">
    <property type="entry name" value="GIY-YIG_endonuc"/>
</dbReference>
<dbReference type="InterPro" id="IPR035901">
    <property type="entry name" value="GIY-YIG_endonuc_sf"/>
</dbReference>
<dbReference type="SUPFAM" id="SSF46600">
    <property type="entry name" value="C-terminal UvrC-binding domain of UvrB"/>
    <property type="match status" value="1"/>
</dbReference>
<comment type="caution">
    <text evidence="12">The sequence shown here is derived from an EMBL/GenBank/DDBJ whole genome shotgun (WGS) entry which is preliminary data.</text>
</comment>
<dbReference type="RefSeq" id="WP_179827909.1">
    <property type="nucleotide sequence ID" value="NZ_JACCCO010000003.1"/>
</dbReference>
<evidence type="ECO:0000259" key="9">
    <source>
        <dbReference type="PROSITE" id="PS50151"/>
    </source>
</evidence>
<proteinExistence type="inferred from homology"/>
<protein>
    <recommendedName>
        <fullName evidence="6">UvrABC system protein C</fullName>
        <shortName evidence="6">Protein UvrC</shortName>
    </recommendedName>
    <alternativeName>
        <fullName evidence="6">Excinuclease ABC subunit C</fullName>
    </alternativeName>
</protein>
<accession>A0A852V2T4</accession>
<evidence type="ECO:0000256" key="3">
    <source>
        <dbReference type="ARBA" id="ARBA00022769"/>
    </source>
</evidence>
<sequence>MARSAGGPASFRPSPGSIPESPGVYRFRDPGDRVIYVGKAKNLRQRLNSYFADFAGLHPRTQTMLTTAAGVDWTVVGTEVEALQLEYSWIKEYDPRFNVKYRDDKSYPYLAVTMGEEFPRVQVLRGAKRKGTRYFGPYSHAWAIRETVDLLLRVFPIRSCSTGVFRRAGQVGRPCLLGYIDKCSAPCVGRISPEDHRTLAEDFCDFMAGNTGRFVRRLEREMARAAAEQEYERAARLRDDIQALRRAMEKQAVVLGDNTDCDVVALAEDPLEAAVQVFYVRGGRIRGQRGWVVDKVEETGPGELVERFLLQIYGDAAAEAVPREVLVPTLPSDADAIAELLGEHRGGRVEIRVPQRGDKRDLLTTVERNAAEALRQHKLKRASDLTSRSRALQEVADALGLDQAPLRIECYDVSHMQGTDVVASMVVFEDGLARKSEYRRFSVRTTGGDVASIHEVISRRFKRYLEERSATGELDVEMGAEPDADPEAGAGPGIDPGAGAGPGIDLETGRPRKFAYPPNLVVVDGGPAQAAAARRALDELGVDDVAVCGLAKRLEEVWLPDEELPVILPRASEALYLLQRVRDEAHRFAITYHRSKRSRSVRESALDGVPGLGPARRQALIKHFGSVKRLREATAAQICEVPGIGPATAETIVSALKDESS</sequence>
<feature type="region of interest" description="Disordered" evidence="8">
    <location>
        <begin position="477"/>
        <end position="509"/>
    </location>
</feature>
<dbReference type="GO" id="GO:0003677">
    <property type="term" value="F:DNA binding"/>
    <property type="evidence" value="ECO:0007669"/>
    <property type="project" value="UniProtKB-UniRule"/>
</dbReference>
<dbReference type="InterPro" id="IPR004791">
    <property type="entry name" value="UvrC"/>
</dbReference>
<evidence type="ECO:0000256" key="6">
    <source>
        <dbReference type="HAMAP-Rule" id="MF_00203"/>
    </source>
</evidence>
<dbReference type="Pfam" id="PF01541">
    <property type="entry name" value="GIY-YIG"/>
    <property type="match status" value="1"/>
</dbReference>
<feature type="domain" description="UVR" evidence="9">
    <location>
        <begin position="212"/>
        <end position="247"/>
    </location>
</feature>
<reference evidence="12 13" key="1">
    <citation type="submission" date="2020-07" db="EMBL/GenBank/DDBJ databases">
        <title>Sequencing the genomes of 1000 actinobacteria strains.</title>
        <authorList>
            <person name="Klenk H.-P."/>
        </authorList>
    </citation>
    <scope>NUCLEOTIDE SEQUENCE [LARGE SCALE GENOMIC DNA]</scope>
    <source>
        <strain evidence="12 13">DSM 45763</strain>
    </source>
</reference>
<dbReference type="GO" id="GO:0009432">
    <property type="term" value="P:SOS response"/>
    <property type="evidence" value="ECO:0007669"/>
    <property type="project" value="UniProtKB-UniRule"/>
</dbReference>
<dbReference type="InterPro" id="IPR010994">
    <property type="entry name" value="RuvA_2-like"/>
</dbReference>
<feature type="compositionally biased region" description="Acidic residues" evidence="8">
    <location>
        <begin position="477"/>
        <end position="486"/>
    </location>
</feature>
<evidence type="ECO:0000256" key="5">
    <source>
        <dbReference type="ARBA" id="ARBA00023204"/>
    </source>
</evidence>
<keyword evidence="1 6" id="KW-0963">Cytoplasm</keyword>
<dbReference type="PROSITE" id="PS50151">
    <property type="entry name" value="UVR"/>
    <property type="match status" value="1"/>
</dbReference>
<dbReference type="Proteomes" id="UP000576393">
    <property type="component" value="Unassembled WGS sequence"/>
</dbReference>
<dbReference type="PANTHER" id="PTHR30562:SF1">
    <property type="entry name" value="UVRABC SYSTEM PROTEIN C"/>
    <property type="match status" value="1"/>
</dbReference>
<comment type="function">
    <text evidence="6">The UvrABC repair system catalyzes the recognition and processing of DNA lesions. UvrC both incises the 5' and 3' sides of the lesion. The N-terminal half is responsible for the 3' incision and the C-terminal half is responsible for the 5' incision.</text>
</comment>
<dbReference type="Gene3D" id="3.30.420.340">
    <property type="entry name" value="UvrC, RNAse H endonuclease domain"/>
    <property type="match status" value="1"/>
</dbReference>
<dbReference type="Gene3D" id="3.40.1440.10">
    <property type="entry name" value="GIY-YIG endonuclease"/>
    <property type="match status" value="1"/>
</dbReference>
<keyword evidence="5 6" id="KW-0234">DNA repair</keyword>
<dbReference type="SMART" id="SM00278">
    <property type="entry name" value="HhH1"/>
    <property type="match status" value="2"/>
</dbReference>
<gene>
    <name evidence="6" type="primary">uvrC</name>
    <name evidence="12" type="ORF">HDA43_006279</name>
</gene>
<dbReference type="NCBIfam" id="TIGR00194">
    <property type="entry name" value="uvrC"/>
    <property type="match status" value="1"/>
</dbReference>
<dbReference type="EMBL" id="JACCCO010000003">
    <property type="protein sequence ID" value="NYF44052.1"/>
    <property type="molecule type" value="Genomic_DNA"/>
</dbReference>
<feature type="compositionally biased region" description="Gly residues" evidence="8">
    <location>
        <begin position="490"/>
        <end position="502"/>
    </location>
</feature>
<dbReference type="InterPro" id="IPR001943">
    <property type="entry name" value="UVR_dom"/>
</dbReference>
<dbReference type="NCBIfam" id="NF001824">
    <property type="entry name" value="PRK00558.1-5"/>
    <property type="match status" value="1"/>
</dbReference>
<comment type="subunit">
    <text evidence="6">Interacts with UvrB in an incision complex.</text>
</comment>
<dbReference type="HAMAP" id="MF_00203">
    <property type="entry name" value="UvrC"/>
    <property type="match status" value="1"/>
</dbReference>
<dbReference type="SUPFAM" id="SSF47781">
    <property type="entry name" value="RuvA domain 2-like"/>
    <property type="match status" value="1"/>
</dbReference>
<dbReference type="PROSITE" id="PS50165">
    <property type="entry name" value="UVRC"/>
    <property type="match status" value="1"/>
</dbReference>
<dbReference type="PANTHER" id="PTHR30562">
    <property type="entry name" value="UVRC/OXIDOREDUCTASE"/>
    <property type="match status" value="1"/>
</dbReference>
<evidence type="ECO:0000313" key="13">
    <source>
        <dbReference type="Proteomes" id="UP000576393"/>
    </source>
</evidence>
<evidence type="ECO:0000256" key="8">
    <source>
        <dbReference type="SAM" id="MobiDB-lite"/>
    </source>
</evidence>
<keyword evidence="4 6" id="KW-0267">Excision nuclease</keyword>
<dbReference type="Pfam" id="PF14520">
    <property type="entry name" value="HHH_5"/>
    <property type="match status" value="1"/>
</dbReference>
<keyword evidence="3 6" id="KW-0228">DNA excision</keyword>
<dbReference type="PROSITE" id="PS50164">
    <property type="entry name" value="GIY_YIG"/>
    <property type="match status" value="1"/>
</dbReference>
<comment type="similarity">
    <text evidence="6">Belongs to the UvrC family.</text>
</comment>
<dbReference type="InterPro" id="IPR038476">
    <property type="entry name" value="UvrC_RNase_H_dom_sf"/>
</dbReference>
<name>A0A852V2T4_9ACTN</name>
<dbReference type="Gene3D" id="4.10.860.10">
    <property type="entry name" value="UVR domain"/>
    <property type="match status" value="1"/>
</dbReference>
<dbReference type="InterPro" id="IPR003583">
    <property type="entry name" value="Hlx-hairpin-Hlx_DNA-bd_motif"/>
</dbReference>
<dbReference type="GO" id="GO:0009381">
    <property type="term" value="F:excinuclease ABC activity"/>
    <property type="evidence" value="ECO:0007669"/>
    <property type="project" value="UniProtKB-UniRule"/>
</dbReference>
<evidence type="ECO:0000256" key="4">
    <source>
        <dbReference type="ARBA" id="ARBA00022881"/>
    </source>
</evidence>
<dbReference type="InterPro" id="IPR036876">
    <property type="entry name" value="UVR_dom_sf"/>
</dbReference>
<evidence type="ECO:0000313" key="12">
    <source>
        <dbReference type="EMBL" id="NYF44052.1"/>
    </source>
</evidence>
<dbReference type="SUPFAM" id="SSF82771">
    <property type="entry name" value="GIY-YIG endonuclease"/>
    <property type="match status" value="1"/>
</dbReference>
<organism evidence="12 13">
    <name type="scientific">Streptosporangium sandarakinum</name>
    <dbReference type="NCBI Taxonomy" id="1260955"/>
    <lineage>
        <taxon>Bacteria</taxon>
        <taxon>Bacillati</taxon>
        <taxon>Actinomycetota</taxon>
        <taxon>Actinomycetes</taxon>
        <taxon>Streptosporangiales</taxon>
        <taxon>Streptosporangiaceae</taxon>
        <taxon>Streptosporangium</taxon>
    </lineage>
</organism>
<dbReference type="AlphaFoldDB" id="A0A852V2T4"/>
<feature type="coiled-coil region" evidence="7">
    <location>
        <begin position="224"/>
        <end position="251"/>
    </location>
</feature>
<dbReference type="InterPro" id="IPR047296">
    <property type="entry name" value="GIY-YIG_UvrC_Cho"/>
</dbReference>
<keyword evidence="7" id="KW-0175">Coiled coil</keyword>
<evidence type="ECO:0000256" key="7">
    <source>
        <dbReference type="SAM" id="Coils"/>
    </source>
</evidence>
<dbReference type="Gene3D" id="1.10.150.20">
    <property type="entry name" value="5' to 3' exonuclease, C-terminal subdomain"/>
    <property type="match status" value="1"/>
</dbReference>
<dbReference type="SMART" id="SM00465">
    <property type="entry name" value="GIYc"/>
    <property type="match status" value="1"/>
</dbReference>
<dbReference type="CDD" id="cd10434">
    <property type="entry name" value="GIY-YIG_UvrC_Cho"/>
    <property type="match status" value="1"/>
</dbReference>
<dbReference type="Pfam" id="PF22920">
    <property type="entry name" value="UvrC_RNaseH"/>
    <property type="match status" value="1"/>
</dbReference>
<evidence type="ECO:0000256" key="2">
    <source>
        <dbReference type="ARBA" id="ARBA00022763"/>
    </source>
</evidence>
<keyword evidence="2 6" id="KW-0227">DNA damage</keyword>
<feature type="domain" description="GIY-YIG" evidence="10">
    <location>
        <begin position="20"/>
        <end position="99"/>
    </location>
</feature>
<dbReference type="Pfam" id="PF02151">
    <property type="entry name" value="UVR"/>
    <property type="match status" value="1"/>
</dbReference>
<dbReference type="InterPro" id="IPR001162">
    <property type="entry name" value="UvrC_RNase_H_dom"/>
</dbReference>
<evidence type="ECO:0000256" key="1">
    <source>
        <dbReference type="ARBA" id="ARBA00022490"/>
    </source>
</evidence>